<comment type="caution">
    <text evidence="1">The sequence shown here is derived from an EMBL/GenBank/DDBJ whole genome shotgun (WGS) entry which is preliminary data.</text>
</comment>
<protein>
    <submittedName>
        <fullName evidence="1">Uncharacterized protein</fullName>
    </submittedName>
</protein>
<evidence type="ECO:0000313" key="1">
    <source>
        <dbReference type="EMBL" id="GFT76146.1"/>
    </source>
</evidence>
<dbReference type="EMBL" id="BMAW01022078">
    <property type="protein sequence ID" value="GFT76146.1"/>
    <property type="molecule type" value="Genomic_DNA"/>
</dbReference>
<accession>A0A8X6U2T4</accession>
<keyword evidence="2" id="KW-1185">Reference proteome</keyword>
<dbReference type="Proteomes" id="UP000887013">
    <property type="component" value="Unassembled WGS sequence"/>
</dbReference>
<dbReference type="AlphaFoldDB" id="A0A8X6U2T4"/>
<reference evidence="1" key="1">
    <citation type="submission" date="2020-08" db="EMBL/GenBank/DDBJ databases">
        <title>Multicomponent nature underlies the extraordinary mechanical properties of spider dragline silk.</title>
        <authorList>
            <person name="Kono N."/>
            <person name="Nakamura H."/>
            <person name="Mori M."/>
            <person name="Yoshida Y."/>
            <person name="Ohtoshi R."/>
            <person name="Malay A.D."/>
            <person name="Moran D.A.P."/>
            <person name="Tomita M."/>
            <person name="Numata K."/>
            <person name="Arakawa K."/>
        </authorList>
    </citation>
    <scope>NUCLEOTIDE SEQUENCE</scope>
</reference>
<name>A0A8X6U2T4_NEPPI</name>
<proteinExistence type="predicted"/>
<gene>
    <name evidence="1" type="ORF">NPIL_565851</name>
</gene>
<evidence type="ECO:0000313" key="2">
    <source>
        <dbReference type="Proteomes" id="UP000887013"/>
    </source>
</evidence>
<organism evidence="1 2">
    <name type="scientific">Nephila pilipes</name>
    <name type="common">Giant wood spider</name>
    <name type="synonym">Nephila maculata</name>
    <dbReference type="NCBI Taxonomy" id="299642"/>
    <lineage>
        <taxon>Eukaryota</taxon>
        <taxon>Metazoa</taxon>
        <taxon>Ecdysozoa</taxon>
        <taxon>Arthropoda</taxon>
        <taxon>Chelicerata</taxon>
        <taxon>Arachnida</taxon>
        <taxon>Araneae</taxon>
        <taxon>Araneomorphae</taxon>
        <taxon>Entelegynae</taxon>
        <taxon>Araneoidea</taxon>
        <taxon>Nephilidae</taxon>
        <taxon>Nephila</taxon>
    </lineage>
</organism>
<sequence length="95" mass="10555">MILFAKASRSREKDETRTAGEIFGQEIEFAPFVLEIVTKVPMTDCMSVAGAKKYDQVHYQYGEYKDLLFLNVRSTCGSCIHVSNNAGLLSATLVT</sequence>